<dbReference type="PANTHER" id="PTHR31170">
    <property type="entry name" value="BNAC04G53230D PROTEIN"/>
    <property type="match status" value="1"/>
</dbReference>
<gene>
    <name evidence="2" type="ORF">QJS04_geneDACA007177</name>
</gene>
<feature type="transmembrane region" description="Helical" evidence="1">
    <location>
        <begin position="290"/>
        <end position="309"/>
    </location>
</feature>
<proteinExistence type="predicted"/>
<keyword evidence="1" id="KW-0812">Transmembrane</keyword>
<dbReference type="EMBL" id="JAUJYN010000002">
    <property type="protein sequence ID" value="KAK1277248.1"/>
    <property type="molecule type" value="Genomic_DNA"/>
</dbReference>
<keyword evidence="1" id="KW-1133">Transmembrane helix</keyword>
<reference evidence="2" key="2">
    <citation type="submission" date="2023-06" db="EMBL/GenBank/DDBJ databases">
        <authorList>
            <person name="Ma L."/>
            <person name="Liu K.-W."/>
            <person name="Li Z."/>
            <person name="Hsiao Y.-Y."/>
            <person name="Qi Y."/>
            <person name="Fu T."/>
            <person name="Tang G."/>
            <person name="Zhang D."/>
            <person name="Sun W.-H."/>
            <person name="Liu D.-K."/>
            <person name="Li Y."/>
            <person name="Chen G.-Z."/>
            <person name="Liu X.-D."/>
            <person name="Liao X.-Y."/>
            <person name="Jiang Y.-T."/>
            <person name="Yu X."/>
            <person name="Hao Y."/>
            <person name="Huang J."/>
            <person name="Zhao X.-W."/>
            <person name="Ke S."/>
            <person name="Chen Y.-Y."/>
            <person name="Wu W.-L."/>
            <person name="Hsu J.-L."/>
            <person name="Lin Y.-F."/>
            <person name="Huang M.-D."/>
            <person name="Li C.-Y."/>
            <person name="Huang L."/>
            <person name="Wang Z.-W."/>
            <person name="Zhao X."/>
            <person name="Zhong W.-Y."/>
            <person name="Peng D.-H."/>
            <person name="Ahmad S."/>
            <person name="Lan S."/>
            <person name="Zhang J.-S."/>
            <person name="Tsai W.-C."/>
            <person name="Van De Peer Y."/>
            <person name="Liu Z.-J."/>
        </authorList>
    </citation>
    <scope>NUCLEOTIDE SEQUENCE</scope>
    <source>
        <strain evidence="2">SCP</strain>
        <tissue evidence="2">Leaves</tissue>
    </source>
</reference>
<evidence type="ECO:0000313" key="3">
    <source>
        <dbReference type="Proteomes" id="UP001179952"/>
    </source>
</evidence>
<evidence type="ECO:0000313" key="2">
    <source>
        <dbReference type="EMBL" id="KAK1277248.1"/>
    </source>
</evidence>
<accession>A0AAV9BLF3</accession>
<dbReference type="Pfam" id="PF03140">
    <property type="entry name" value="DUF247"/>
    <property type="match status" value="1"/>
</dbReference>
<protein>
    <submittedName>
        <fullName evidence="2">Uncharacterized protein</fullName>
    </submittedName>
</protein>
<keyword evidence="1" id="KW-0472">Membrane</keyword>
<dbReference type="InterPro" id="IPR004158">
    <property type="entry name" value="DUF247_pln"/>
</dbReference>
<reference evidence="2" key="1">
    <citation type="journal article" date="2023" name="Nat. Commun.">
        <title>Diploid and tetraploid genomes of Acorus and the evolution of monocots.</title>
        <authorList>
            <person name="Ma L."/>
            <person name="Liu K.W."/>
            <person name="Li Z."/>
            <person name="Hsiao Y.Y."/>
            <person name="Qi Y."/>
            <person name="Fu T."/>
            <person name="Tang G.D."/>
            <person name="Zhang D."/>
            <person name="Sun W.H."/>
            <person name="Liu D.K."/>
            <person name="Li Y."/>
            <person name="Chen G.Z."/>
            <person name="Liu X.D."/>
            <person name="Liao X.Y."/>
            <person name="Jiang Y.T."/>
            <person name="Yu X."/>
            <person name="Hao Y."/>
            <person name="Huang J."/>
            <person name="Zhao X.W."/>
            <person name="Ke S."/>
            <person name="Chen Y.Y."/>
            <person name="Wu W.L."/>
            <person name="Hsu J.L."/>
            <person name="Lin Y.F."/>
            <person name="Huang M.D."/>
            <person name="Li C.Y."/>
            <person name="Huang L."/>
            <person name="Wang Z.W."/>
            <person name="Zhao X."/>
            <person name="Zhong W.Y."/>
            <person name="Peng D.H."/>
            <person name="Ahmad S."/>
            <person name="Lan S."/>
            <person name="Zhang J.S."/>
            <person name="Tsai W.C."/>
            <person name="Van de Peer Y."/>
            <person name="Liu Z.J."/>
        </authorList>
    </citation>
    <scope>NUCLEOTIDE SEQUENCE</scope>
    <source>
        <strain evidence="2">SCP</strain>
    </source>
</reference>
<dbReference type="PANTHER" id="PTHR31170:SF25">
    <property type="entry name" value="BNAA09G04570D PROTEIN"/>
    <property type="match status" value="1"/>
</dbReference>
<keyword evidence="3" id="KW-1185">Reference proteome</keyword>
<name>A0AAV9BLF3_ACOGR</name>
<dbReference type="AlphaFoldDB" id="A0AAV9BLF3"/>
<organism evidence="2 3">
    <name type="scientific">Acorus gramineus</name>
    <name type="common">Dwarf sweet flag</name>
    <dbReference type="NCBI Taxonomy" id="55184"/>
    <lineage>
        <taxon>Eukaryota</taxon>
        <taxon>Viridiplantae</taxon>
        <taxon>Streptophyta</taxon>
        <taxon>Embryophyta</taxon>
        <taxon>Tracheophyta</taxon>
        <taxon>Spermatophyta</taxon>
        <taxon>Magnoliopsida</taxon>
        <taxon>Liliopsida</taxon>
        <taxon>Acoraceae</taxon>
        <taxon>Acorus</taxon>
    </lineage>
</organism>
<evidence type="ECO:0000256" key="1">
    <source>
        <dbReference type="SAM" id="Phobius"/>
    </source>
</evidence>
<comment type="caution">
    <text evidence="2">The sequence shown here is derived from an EMBL/GenBank/DDBJ whole genome shotgun (WGS) entry which is preliminary data.</text>
</comment>
<dbReference type="Proteomes" id="UP001179952">
    <property type="component" value="Unassembled WGS sequence"/>
</dbReference>
<sequence length="314" mass="36789">MKYRKRNSEEPTYWVGFEEHGEEPLRGSSNNSPFIWGQIFHGLMKIENQIPFFVVEKLYNLLVPPDDDHISIIELAHSYLKEYLELVVCCGKNFNLENQKVQHLFDLLYQIQVTGDWTLNHKETPSDKRWSCKWIQCATKLRDCGIRFHQKKGTSILDVKFQKGVMEIPSINMFDGVVPILKNLIAYEQCYSPIQYFTTYASFMDFFIDTPKDVKVLCDANIIELSFSNKDEVSTVFNNLQRGTLSNTKTSNYLARVMYEVNRYSESGQHRWREILVTNYCDTSWSTIRLGTAIVLVLCTLLQTFYTVYTHYHK</sequence>